<organism evidence="4 5">
    <name type="scientific">Candidatus Aphodousia faecigallinarum</name>
    <dbReference type="NCBI Taxonomy" id="2840677"/>
    <lineage>
        <taxon>Bacteria</taxon>
        <taxon>Pseudomonadati</taxon>
        <taxon>Pseudomonadota</taxon>
        <taxon>Betaproteobacteria</taxon>
        <taxon>Burkholderiales</taxon>
        <taxon>Sutterellaceae</taxon>
        <taxon>Sutterellaceae incertae sedis</taxon>
        <taxon>Candidatus Aphodousia</taxon>
    </lineage>
</organism>
<feature type="domain" description="LysM" evidence="3">
    <location>
        <begin position="405"/>
        <end position="448"/>
    </location>
</feature>
<dbReference type="SUPFAM" id="SSF54106">
    <property type="entry name" value="LysM domain"/>
    <property type="match status" value="3"/>
</dbReference>
<dbReference type="InterPro" id="IPR023346">
    <property type="entry name" value="Lysozyme-like_dom_sf"/>
</dbReference>
<evidence type="ECO:0000256" key="1">
    <source>
        <dbReference type="ARBA" id="ARBA00007734"/>
    </source>
</evidence>
<comment type="similarity">
    <text evidence="1">Belongs to the transglycosylase Slt family.</text>
</comment>
<sequence length="506" mass="57019">MNALKYLAAALAGLGCSLSVGASDFVDLLGDITIENDEFVRSVELREAQRTRVNPDDTIWVSIRRGFGLADLPDSVVDRELTRYTKALPYTEQMAFRARMYLYFIVSETQKRGMPTELALLPFVESAFQPEALSRSKAAGLWQFLPSTGDIFDLRQSSWRDDRLDVIESTRAALDYLQYLHNQFEDWHLALAAYNWGEGSIRRAIAANKAKGKATDYMSLPLPTETARYVPKLLAIKKLIEEPDRYGLKLPAIANEPYFVRVNKNRDLDLETAAQLAETDIQEFRLLNPSFNRPVIVAAHQGSILIPAAKADTFVSNLINWQATGKPLSNWATHTVKKGETLKAIAKRYGMTEDEVGAANKIPKNRRVQVGSTILVKDLHAKKDIQVAEADSAMRLVPLPTTRRITYRVRNGDTLSTIAARFGVKVADIRKQNKIKGNMIKVGQRLRLTIREVQRSGLRKTAYRVKRGDTLYTIAQRHRTSVSAIMDENRLQTKNLKPGQRLVIPH</sequence>
<dbReference type="AlphaFoldDB" id="A0A9D1IKP9"/>
<dbReference type="SUPFAM" id="SSF53955">
    <property type="entry name" value="Lysozyme-like"/>
    <property type="match status" value="1"/>
</dbReference>
<dbReference type="PROSITE" id="PS51257">
    <property type="entry name" value="PROKAR_LIPOPROTEIN"/>
    <property type="match status" value="1"/>
</dbReference>
<reference evidence="4" key="1">
    <citation type="submission" date="2020-10" db="EMBL/GenBank/DDBJ databases">
        <authorList>
            <person name="Gilroy R."/>
        </authorList>
    </citation>
    <scope>NUCLEOTIDE SEQUENCE</scope>
    <source>
        <strain evidence="4">7463</strain>
    </source>
</reference>
<comment type="caution">
    <text evidence="4">The sequence shown here is derived from an EMBL/GenBank/DDBJ whole genome shotgun (WGS) entry which is preliminary data.</text>
</comment>
<dbReference type="EMBL" id="DVMY01000080">
    <property type="protein sequence ID" value="HIU37604.1"/>
    <property type="molecule type" value="Genomic_DNA"/>
</dbReference>
<evidence type="ECO:0000256" key="2">
    <source>
        <dbReference type="SAM" id="SignalP"/>
    </source>
</evidence>
<accession>A0A9D1IKP9</accession>
<feature type="signal peptide" evidence="2">
    <location>
        <begin position="1"/>
        <end position="22"/>
    </location>
</feature>
<feature type="domain" description="LysM" evidence="3">
    <location>
        <begin position="332"/>
        <end position="376"/>
    </location>
</feature>
<evidence type="ECO:0000313" key="5">
    <source>
        <dbReference type="Proteomes" id="UP000824083"/>
    </source>
</evidence>
<dbReference type="GO" id="GO:0000270">
    <property type="term" value="P:peptidoglycan metabolic process"/>
    <property type="evidence" value="ECO:0007669"/>
    <property type="project" value="InterPro"/>
</dbReference>
<reference evidence="4" key="2">
    <citation type="journal article" date="2021" name="PeerJ">
        <title>Extensive microbial diversity within the chicken gut microbiome revealed by metagenomics and culture.</title>
        <authorList>
            <person name="Gilroy R."/>
            <person name="Ravi A."/>
            <person name="Getino M."/>
            <person name="Pursley I."/>
            <person name="Horton D.L."/>
            <person name="Alikhan N.F."/>
            <person name="Baker D."/>
            <person name="Gharbi K."/>
            <person name="Hall N."/>
            <person name="Watson M."/>
            <person name="Adriaenssens E.M."/>
            <person name="Foster-Nyarko E."/>
            <person name="Jarju S."/>
            <person name="Secka A."/>
            <person name="Antonio M."/>
            <person name="Oren A."/>
            <person name="Chaudhuri R.R."/>
            <person name="La Ragione R."/>
            <person name="Hildebrand F."/>
            <person name="Pallen M.J."/>
        </authorList>
    </citation>
    <scope>NUCLEOTIDE SEQUENCE</scope>
    <source>
        <strain evidence="4">7463</strain>
    </source>
</reference>
<dbReference type="PROSITE" id="PS00922">
    <property type="entry name" value="TRANSGLYCOSYLASE"/>
    <property type="match status" value="1"/>
</dbReference>
<feature type="chain" id="PRO_5039592097" evidence="2">
    <location>
        <begin position="23"/>
        <end position="506"/>
    </location>
</feature>
<keyword evidence="2" id="KW-0732">Signal</keyword>
<dbReference type="CDD" id="cd16894">
    <property type="entry name" value="MltD-like"/>
    <property type="match status" value="1"/>
</dbReference>
<dbReference type="Pfam" id="PF01464">
    <property type="entry name" value="SLT"/>
    <property type="match status" value="1"/>
</dbReference>
<evidence type="ECO:0000313" key="4">
    <source>
        <dbReference type="EMBL" id="HIU37604.1"/>
    </source>
</evidence>
<dbReference type="Proteomes" id="UP000824083">
    <property type="component" value="Unassembled WGS sequence"/>
</dbReference>
<dbReference type="InterPro" id="IPR008258">
    <property type="entry name" value="Transglycosylase_SLT_dom_1"/>
</dbReference>
<dbReference type="PANTHER" id="PTHR33734:SF22">
    <property type="entry name" value="MEMBRANE-BOUND LYTIC MUREIN TRANSGLYCOSYLASE D"/>
    <property type="match status" value="1"/>
</dbReference>
<evidence type="ECO:0000259" key="3">
    <source>
        <dbReference type="PROSITE" id="PS51782"/>
    </source>
</evidence>
<dbReference type="GO" id="GO:0008932">
    <property type="term" value="F:lytic endotransglycosylase activity"/>
    <property type="evidence" value="ECO:0007669"/>
    <property type="project" value="TreeGrafter"/>
</dbReference>
<dbReference type="Pfam" id="PF01476">
    <property type="entry name" value="LysM"/>
    <property type="match status" value="3"/>
</dbReference>
<dbReference type="InterPro" id="IPR018392">
    <property type="entry name" value="LysM"/>
</dbReference>
<protein>
    <submittedName>
        <fullName evidence="4">LysM peptidoglycan-binding domain-containing protein</fullName>
    </submittedName>
</protein>
<dbReference type="PROSITE" id="PS51782">
    <property type="entry name" value="LYSM"/>
    <property type="match status" value="3"/>
</dbReference>
<dbReference type="Gene3D" id="3.10.350.10">
    <property type="entry name" value="LysM domain"/>
    <property type="match status" value="3"/>
</dbReference>
<dbReference type="Gene3D" id="1.10.530.10">
    <property type="match status" value="1"/>
</dbReference>
<dbReference type="CDD" id="cd00118">
    <property type="entry name" value="LysM"/>
    <property type="match status" value="3"/>
</dbReference>
<dbReference type="GO" id="GO:0016020">
    <property type="term" value="C:membrane"/>
    <property type="evidence" value="ECO:0007669"/>
    <property type="project" value="InterPro"/>
</dbReference>
<proteinExistence type="inferred from homology"/>
<dbReference type="InterPro" id="IPR000189">
    <property type="entry name" value="Transglyc_AS"/>
</dbReference>
<name>A0A9D1IKP9_9BURK</name>
<dbReference type="SMART" id="SM00257">
    <property type="entry name" value="LysM"/>
    <property type="match status" value="3"/>
</dbReference>
<dbReference type="InterPro" id="IPR036779">
    <property type="entry name" value="LysM_dom_sf"/>
</dbReference>
<feature type="domain" description="LysM" evidence="3">
    <location>
        <begin position="461"/>
        <end position="504"/>
    </location>
</feature>
<gene>
    <name evidence="4" type="ORF">IAC56_04960</name>
</gene>
<dbReference type="PANTHER" id="PTHR33734">
    <property type="entry name" value="LYSM DOMAIN-CONTAINING GPI-ANCHORED PROTEIN 2"/>
    <property type="match status" value="1"/>
</dbReference>